<dbReference type="Pfam" id="PF13177">
    <property type="entry name" value="DNA_pol3_delta2"/>
    <property type="match status" value="1"/>
</dbReference>
<keyword evidence="3" id="KW-0808">Transferase</keyword>
<accession>A0A1I0W7A7</accession>
<dbReference type="InterPro" id="IPR015199">
    <property type="entry name" value="DNA_pol_III_delta_C"/>
</dbReference>
<dbReference type="AlphaFoldDB" id="A0A1I0W7A7"/>
<dbReference type="PANTHER" id="PTHR11669">
    <property type="entry name" value="REPLICATION FACTOR C / DNA POLYMERASE III GAMMA-TAU SUBUNIT"/>
    <property type="match status" value="1"/>
</dbReference>
<dbReference type="GO" id="GO:0008408">
    <property type="term" value="F:3'-5' exonuclease activity"/>
    <property type="evidence" value="ECO:0007669"/>
    <property type="project" value="InterPro"/>
</dbReference>
<feature type="domain" description="DNA polymerase III delta subunit C-terminal" evidence="8">
    <location>
        <begin position="227"/>
        <end position="323"/>
    </location>
</feature>
<dbReference type="InterPro" id="IPR004622">
    <property type="entry name" value="DNA_pol_HolB"/>
</dbReference>
<dbReference type="GO" id="GO:0006261">
    <property type="term" value="P:DNA-templated DNA replication"/>
    <property type="evidence" value="ECO:0007669"/>
    <property type="project" value="TreeGrafter"/>
</dbReference>
<evidence type="ECO:0000313" key="9">
    <source>
        <dbReference type="EMBL" id="SFA84645.1"/>
    </source>
</evidence>
<proteinExistence type="predicted"/>
<dbReference type="STRING" id="1120918.SAMN05216249_103140"/>
<gene>
    <name evidence="9" type="ORF">SAMN05216249_103140</name>
</gene>
<dbReference type="RefSeq" id="WP_092870622.1">
    <property type="nucleotide sequence ID" value="NZ_FOJY01000003.1"/>
</dbReference>
<evidence type="ECO:0000256" key="5">
    <source>
        <dbReference type="ARBA" id="ARBA00022705"/>
    </source>
</evidence>
<keyword evidence="6" id="KW-0239">DNA-directed DNA polymerase</keyword>
<dbReference type="SUPFAM" id="SSF48019">
    <property type="entry name" value="post-AAA+ oligomerization domain-like"/>
    <property type="match status" value="1"/>
</dbReference>
<dbReference type="OrthoDB" id="9810148at2"/>
<evidence type="ECO:0000256" key="2">
    <source>
        <dbReference type="ARBA" id="ARBA00014363"/>
    </source>
</evidence>
<organism evidence="9 10">
    <name type="scientific">Acetitomaculum ruminis DSM 5522</name>
    <dbReference type="NCBI Taxonomy" id="1120918"/>
    <lineage>
        <taxon>Bacteria</taxon>
        <taxon>Bacillati</taxon>
        <taxon>Bacillota</taxon>
        <taxon>Clostridia</taxon>
        <taxon>Lachnospirales</taxon>
        <taxon>Lachnospiraceae</taxon>
        <taxon>Acetitomaculum</taxon>
    </lineage>
</organism>
<dbReference type="InterPro" id="IPR008921">
    <property type="entry name" value="DNA_pol3_clamp-load_cplx_C"/>
</dbReference>
<reference evidence="9 10" key="1">
    <citation type="submission" date="2016-10" db="EMBL/GenBank/DDBJ databases">
        <authorList>
            <person name="de Groot N.N."/>
        </authorList>
    </citation>
    <scope>NUCLEOTIDE SEQUENCE [LARGE SCALE GENOMIC DNA]</scope>
    <source>
        <strain evidence="9 10">DSM 5522</strain>
    </source>
</reference>
<evidence type="ECO:0000259" key="8">
    <source>
        <dbReference type="Pfam" id="PF09115"/>
    </source>
</evidence>
<dbReference type="NCBIfam" id="TIGR00678">
    <property type="entry name" value="holB"/>
    <property type="match status" value="1"/>
</dbReference>
<dbReference type="Pfam" id="PF09115">
    <property type="entry name" value="DNApol3-delta_C"/>
    <property type="match status" value="1"/>
</dbReference>
<evidence type="ECO:0000256" key="7">
    <source>
        <dbReference type="ARBA" id="ARBA00049244"/>
    </source>
</evidence>
<evidence type="ECO:0000256" key="3">
    <source>
        <dbReference type="ARBA" id="ARBA00022679"/>
    </source>
</evidence>
<dbReference type="EMBL" id="FOJY01000003">
    <property type="protein sequence ID" value="SFA84645.1"/>
    <property type="molecule type" value="Genomic_DNA"/>
</dbReference>
<dbReference type="Proteomes" id="UP000198838">
    <property type="component" value="Unassembled WGS sequence"/>
</dbReference>
<dbReference type="InterPro" id="IPR050238">
    <property type="entry name" value="DNA_Rep/Repair_Clamp_Loader"/>
</dbReference>
<keyword evidence="4" id="KW-0548">Nucleotidyltransferase</keyword>
<dbReference type="SUPFAM" id="SSF52540">
    <property type="entry name" value="P-loop containing nucleoside triphosphate hydrolases"/>
    <property type="match status" value="1"/>
</dbReference>
<dbReference type="GO" id="GO:0009360">
    <property type="term" value="C:DNA polymerase III complex"/>
    <property type="evidence" value="ECO:0007669"/>
    <property type="project" value="InterPro"/>
</dbReference>
<evidence type="ECO:0000256" key="1">
    <source>
        <dbReference type="ARBA" id="ARBA00012417"/>
    </source>
</evidence>
<dbReference type="GO" id="GO:0003887">
    <property type="term" value="F:DNA-directed DNA polymerase activity"/>
    <property type="evidence" value="ECO:0007669"/>
    <property type="project" value="UniProtKB-KW"/>
</dbReference>
<protein>
    <recommendedName>
        <fullName evidence="2">DNA polymerase III subunit delta'</fullName>
        <ecNumber evidence="1">2.7.7.7</ecNumber>
    </recommendedName>
</protein>
<name>A0A1I0W7A7_9FIRM</name>
<dbReference type="EC" id="2.7.7.7" evidence="1"/>
<comment type="catalytic activity">
    <reaction evidence="7">
        <text>DNA(n) + a 2'-deoxyribonucleoside 5'-triphosphate = DNA(n+1) + diphosphate</text>
        <dbReference type="Rhea" id="RHEA:22508"/>
        <dbReference type="Rhea" id="RHEA-COMP:17339"/>
        <dbReference type="Rhea" id="RHEA-COMP:17340"/>
        <dbReference type="ChEBI" id="CHEBI:33019"/>
        <dbReference type="ChEBI" id="CHEBI:61560"/>
        <dbReference type="ChEBI" id="CHEBI:173112"/>
        <dbReference type="EC" id="2.7.7.7"/>
    </reaction>
</comment>
<dbReference type="PANTHER" id="PTHR11669:SF8">
    <property type="entry name" value="DNA POLYMERASE III SUBUNIT DELTA"/>
    <property type="match status" value="1"/>
</dbReference>
<dbReference type="GO" id="GO:0003677">
    <property type="term" value="F:DNA binding"/>
    <property type="evidence" value="ECO:0007669"/>
    <property type="project" value="InterPro"/>
</dbReference>
<sequence>MAGFKDIFGNEKIIESLKYSIKNGKVHQAYIFAGASGMGKKTLAKAFAKTLLCKEGKEDACGECRSCLEVESDNNPDLVFIRHEKTVIGVDDVRQQLNDSINIKPFDNKYKVYIIPQADKLTVQAQNAILKTIEEPPEYAVVILLVENADNMLDTINSRCVTVNLCPLKDEIIRQYLKDNYDLSEEDLAIYTSFAQGNLGKAIKSAESEDFREIKTLAMELVKKISNFEYYEVINLVYYVEKHKVSINDFLDLLMIWYRDLLLFKAVNDANGLILKNEVATISAQAGECSYNGIQTILESIEKAKQRLNANVNLDLTIELLFLTIKEVFRKG</sequence>
<keyword evidence="5" id="KW-0235">DNA replication</keyword>
<dbReference type="InterPro" id="IPR027417">
    <property type="entry name" value="P-loop_NTPase"/>
</dbReference>
<dbReference type="Gene3D" id="3.40.50.300">
    <property type="entry name" value="P-loop containing nucleotide triphosphate hydrolases"/>
    <property type="match status" value="1"/>
</dbReference>
<keyword evidence="10" id="KW-1185">Reference proteome</keyword>
<evidence type="ECO:0000313" key="10">
    <source>
        <dbReference type="Proteomes" id="UP000198838"/>
    </source>
</evidence>
<evidence type="ECO:0000256" key="4">
    <source>
        <dbReference type="ARBA" id="ARBA00022695"/>
    </source>
</evidence>
<evidence type="ECO:0000256" key="6">
    <source>
        <dbReference type="ARBA" id="ARBA00022932"/>
    </source>
</evidence>